<keyword evidence="2" id="KW-1185">Reference proteome</keyword>
<dbReference type="Proteomes" id="UP000196342">
    <property type="component" value="Unassembled WGS sequence"/>
</dbReference>
<evidence type="ECO:0000313" key="2">
    <source>
        <dbReference type="Proteomes" id="UP000196342"/>
    </source>
</evidence>
<proteinExistence type="predicted"/>
<protein>
    <submittedName>
        <fullName evidence="1">Uncharacterized protein</fullName>
    </submittedName>
</protein>
<dbReference type="AlphaFoldDB" id="A0A202BD11"/>
<comment type="caution">
    <text evidence="1">The sequence shown here is derived from an EMBL/GenBank/DDBJ whole genome shotgun (WGS) entry which is preliminary data.</text>
</comment>
<gene>
    <name evidence="1" type="ORF">CBW21_06025</name>
</gene>
<accession>A0A202BD11</accession>
<dbReference type="EMBL" id="NHOO01000004">
    <property type="protein sequence ID" value="OVE49437.1"/>
    <property type="molecule type" value="Genomic_DNA"/>
</dbReference>
<evidence type="ECO:0000313" key="1">
    <source>
        <dbReference type="EMBL" id="OVE49437.1"/>
    </source>
</evidence>
<reference evidence="1 2" key="1">
    <citation type="submission" date="2017-05" db="EMBL/GenBank/DDBJ databases">
        <title>Chromobacterium violaceum GHPS1 isolated from Hydrocarbon polluted soil in French Guiana display an awesome secondary metabolite arsenal and a battery of drug and heavy-metal-resistance and detoxification of xenobiotics proteins.</title>
        <authorList>
            <person name="Belbahri L."/>
        </authorList>
    </citation>
    <scope>NUCLEOTIDE SEQUENCE [LARGE SCALE GENOMIC DNA]</scope>
    <source>
        <strain evidence="1 2">GHPS1</strain>
    </source>
</reference>
<name>A0A202BD11_CHRVL</name>
<organism evidence="1 2">
    <name type="scientific">Chromobacterium violaceum</name>
    <dbReference type="NCBI Taxonomy" id="536"/>
    <lineage>
        <taxon>Bacteria</taxon>
        <taxon>Pseudomonadati</taxon>
        <taxon>Pseudomonadota</taxon>
        <taxon>Betaproteobacteria</taxon>
        <taxon>Neisseriales</taxon>
        <taxon>Chromobacteriaceae</taxon>
        <taxon>Chromobacterium</taxon>
    </lineage>
</organism>
<dbReference type="RefSeq" id="WP_087697499.1">
    <property type="nucleotide sequence ID" value="NZ_NHOO01000004.1"/>
</dbReference>
<sequence length="127" mass="14874">MIEPAAALVNWARWAVDGGSWRETCYSAEGRYSRAEERYVFADDAEKRLRPQYDPRIGEQVERLINRLPNQEKLVLRARHVNWPRLADEMVARRLAMSARSFDTVLLSATVRFGKLWREQRAQRQAA</sequence>